<accession>A0ABW0FL16</accession>
<evidence type="ECO:0000259" key="1">
    <source>
        <dbReference type="Pfam" id="PF04167"/>
    </source>
</evidence>
<dbReference type="SUPFAM" id="SSF159234">
    <property type="entry name" value="FomD-like"/>
    <property type="match status" value="1"/>
</dbReference>
<dbReference type="Proteomes" id="UP001595937">
    <property type="component" value="Unassembled WGS sequence"/>
</dbReference>
<protein>
    <submittedName>
        <fullName evidence="2">DUF402 domain-containing protein</fullName>
    </submittedName>
</protein>
<dbReference type="RefSeq" id="WP_343926497.1">
    <property type="nucleotide sequence ID" value="NZ_BAAAIR010000101.1"/>
</dbReference>
<sequence>MRDFDYHPDEPDVRVFGVPESGVLVRTDEMYLGQTREPVVGEPTAAHLVLRHYAFADEWFKLNATFDVDGDLIETGAIGEMFAVNCDVSTPLTWVGADATAVDLFLDVLVSADGSYRVIDRPEFEEACSRELISTAEAEHAEAGLTRLLHWVTTGRLQDLLADVPGHVASQAPAPLPFSRAPMSDVPAVAPYARSTW</sequence>
<keyword evidence="3" id="KW-1185">Reference proteome</keyword>
<feature type="domain" description="DUF402" evidence="1">
    <location>
        <begin position="56"/>
        <end position="155"/>
    </location>
</feature>
<reference evidence="3" key="1">
    <citation type="journal article" date="2019" name="Int. J. Syst. Evol. Microbiol.">
        <title>The Global Catalogue of Microorganisms (GCM) 10K type strain sequencing project: providing services to taxonomists for standard genome sequencing and annotation.</title>
        <authorList>
            <consortium name="The Broad Institute Genomics Platform"/>
            <consortium name="The Broad Institute Genome Sequencing Center for Infectious Disease"/>
            <person name="Wu L."/>
            <person name="Ma J."/>
        </authorList>
    </citation>
    <scope>NUCLEOTIDE SEQUENCE [LARGE SCALE GENOMIC DNA]</scope>
    <source>
        <strain evidence="3">CGMCC 1.16455</strain>
    </source>
</reference>
<evidence type="ECO:0000313" key="2">
    <source>
        <dbReference type="EMBL" id="MFC5298550.1"/>
    </source>
</evidence>
<dbReference type="Pfam" id="PF04167">
    <property type="entry name" value="DUF402"/>
    <property type="match status" value="1"/>
</dbReference>
<dbReference type="InterPro" id="IPR007295">
    <property type="entry name" value="DUF402"/>
</dbReference>
<dbReference type="EMBL" id="JBHSLN010000073">
    <property type="protein sequence ID" value="MFC5298550.1"/>
    <property type="molecule type" value="Genomic_DNA"/>
</dbReference>
<dbReference type="InterPro" id="IPR035930">
    <property type="entry name" value="FomD-like_sf"/>
</dbReference>
<gene>
    <name evidence="2" type="ORF">ACFPK8_13625</name>
</gene>
<evidence type="ECO:0000313" key="3">
    <source>
        <dbReference type="Proteomes" id="UP001595937"/>
    </source>
</evidence>
<name>A0ABW0FL16_9MICO</name>
<comment type="caution">
    <text evidence="2">The sequence shown here is derived from an EMBL/GenBank/DDBJ whole genome shotgun (WGS) entry which is preliminary data.</text>
</comment>
<proteinExistence type="predicted"/>
<organism evidence="2 3">
    <name type="scientific">Brachybacterium tyrofermentans</name>
    <dbReference type="NCBI Taxonomy" id="47848"/>
    <lineage>
        <taxon>Bacteria</taxon>
        <taxon>Bacillati</taxon>
        <taxon>Actinomycetota</taxon>
        <taxon>Actinomycetes</taxon>
        <taxon>Micrococcales</taxon>
        <taxon>Dermabacteraceae</taxon>
        <taxon>Brachybacterium</taxon>
    </lineage>
</organism>
<dbReference type="GeneID" id="303299262"/>
<dbReference type="Gene3D" id="2.40.380.10">
    <property type="entry name" value="FomD-like"/>
    <property type="match status" value="1"/>
</dbReference>